<proteinExistence type="predicted"/>
<sequence>MSVRYHAPRPWPDEFSLVDTIAIDGKNEADGNEKVENQESEGLKEQLVQLKEEHAGIQRTMEDVKLGLERKRVYTLAQFRASGGVAKAFLLLHLLAGVRNVC</sequence>
<name>A0ABD1ZIR3_9MARC</name>
<protein>
    <submittedName>
        <fullName evidence="2">Uncharacterized protein</fullName>
    </submittedName>
</protein>
<dbReference type="Proteomes" id="UP001605036">
    <property type="component" value="Unassembled WGS sequence"/>
</dbReference>
<dbReference type="EMBL" id="JBHFFA010000001">
    <property type="protein sequence ID" value="KAL2649954.1"/>
    <property type="molecule type" value="Genomic_DNA"/>
</dbReference>
<keyword evidence="3" id="KW-1185">Reference proteome</keyword>
<evidence type="ECO:0000256" key="1">
    <source>
        <dbReference type="SAM" id="Coils"/>
    </source>
</evidence>
<dbReference type="AlphaFoldDB" id="A0ABD1ZIR3"/>
<evidence type="ECO:0000313" key="3">
    <source>
        <dbReference type="Proteomes" id="UP001605036"/>
    </source>
</evidence>
<gene>
    <name evidence="2" type="ORF">R1flu_018082</name>
</gene>
<organism evidence="2 3">
    <name type="scientific">Riccia fluitans</name>
    <dbReference type="NCBI Taxonomy" id="41844"/>
    <lineage>
        <taxon>Eukaryota</taxon>
        <taxon>Viridiplantae</taxon>
        <taxon>Streptophyta</taxon>
        <taxon>Embryophyta</taxon>
        <taxon>Marchantiophyta</taxon>
        <taxon>Marchantiopsida</taxon>
        <taxon>Marchantiidae</taxon>
        <taxon>Marchantiales</taxon>
        <taxon>Ricciaceae</taxon>
        <taxon>Riccia</taxon>
    </lineage>
</organism>
<keyword evidence="1" id="KW-0175">Coiled coil</keyword>
<feature type="coiled-coil region" evidence="1">
    <location>
        <begin position="33"/>
        <end position="60"/>
    </location>
</feature>
<evidence type="ECO:0000313" key="2">
    <source>
        <dbReference type="EMBL" id="KAL2649954.1"/>
    </source>
</evidence>
<comment type="caution">
    <text evidence="2">The sequence shown here is derived from an EMBL/GenBank/DDBJ whole genome shotgun (WGS) entry which is preliminary data.</text>
</comment>
<accession>A0ABD1ZIR3</accession>
<reference evidence="2 3" key="1">
    <citation type="submission" date="2024-09" db="EMBL/GenBank/DDBJ databases">
        <title>Chromosome-scale assembly of Riccia fluitans.</title>
        <authorList>
            <person name="Paukszto L."/>
            <person name="Sawicki J."/>
            <person name="Karawczyk K."/>
            <person name="Piernik-Szablinska J."/>
            <person name="Szczecinska M."/>
            <person name="Mazdziarz M."/>
        </authorList>
    </citation>
    <scope>NUCLEOTIDE SEQUENCE [LARGE SCALE GENOMIC DNA]</scope>
    <source>
        <strain evidence="2">Rf_01</strain>
        <tissue evidence="2">Aerial parts of the thallus</tissue>
    </source>
</reference>